<reference evidence="2 3" key="1">
    <citation type="submission" date="2023-01" db="EMBL/GenBank/DDBJ databases">
        <title>Analysis of 21 Apiospora genomes using comparative genomics revels a genus with tremendous synthesis potential of carbohydrate active enzymes and secondary metabolites.</title>
        <authorList>
            <person name="Sorensen T."/>
        </authorList>
    </citation>
    <scope>NUCLEOTIDE SEQUENCE [LARGE SCALE GENOMIC DNA]</scope>
    <source>
        <strain evidence="2 3">CBS 135458</strain>
    </source>
</reference>
<gene>
    <name evidence="2" type="ORF">PG994_012710</name>
</gene>
<protein>
    <submittedName>
        <fullName evidence="2">Uncharacterized protein</fullName>
    </submittedName>
</protein>
<keyword evidence="3" id="KW-1185">Reference proteome</keyword>
<name>A0ABR1TB94_9PEZI</name>
<dbReference type="RefSeq" id="XP_066710267.1">
    <property type="nucleotide sequence ID" value="XM_066864119.1"/>
</dbReference>
<sequence>MPVCCHYIPDPGLGRGNREDGLLGLLLRGTVPAPPRRCRAELSRPAAQDMLTPAPGRRAPSGALEGREYALLLLRRRRRLRRQGPGNRNGDGRLVRVAELPLRPGGA</sequence>
<feature type="region of interest" description="Disordered" evidence="1">
    <location>
        <begin position="36"/>
        <end position="62"/>
    </location>
</feature>
<comment type="caution">
    <text evidence="2">The sequence shown here is derived from an EMBL/GenBank/DDBJ whole genome shotgun (WGS) entry which is preliminary data.</text>
</comment>
<proteinExistence type="predicted"/>
<feature type="region of interest" description="Disordered" evidence="1">
    <location>
        <begin position="80"/>
        <end position="107"/>
    </location>
</feature>
<dbReference type="GeneID" id="92097182"/>
<dbReference type="Proteomes" id="UP001480595">
    <property type="component" value="Unassembled WGS sequence"/>
</dbReference>
<accession>A0ABR1TB94</accession>
<evidence type="ECO:0000313" key="2">
    <source>
        <dbReference type="EMBL" id="KAK8043872.1"/>
    </source>
</evidence>
<organism evidence="2 3">
    <name type="scientific">Apiospora phragmitis</name>
    <dbReference type="NCBI Taxonomy" id="2905665"/>
    <lineage>
        <taxon>Eukaryota</taxon>
        <taxon>Fungi</taxon>
        <taxon>Dikarya</taxon>
        <taxon>Ascomycota</taxon>
        <taxon>Pezizomycotina</taxon>
        <taxon>Sordariomycetes</taxon>
        <taxon>Xylariomycetidae</taxon>
        <taxon>Amphisphaeriales</taxon>
        <taxon>Apiosporaceae</taxon>
        <taxon>Apiospora</taxon>
    </lineage>
</organism>
<evidence type="ECO:0000256" key="1">
    <source>
        <dbReference type="SAM" id="MobiDB-lite"/>
    </source>
</evidence>
<dbReference type="EMBL" id="JAQQWL010000012">
    <property type="protein sequence ID" value="KAK8043872.1"/>
    <property type="molecule type" value="Genomic_DNA"/>
</dbReference>
<evidence type="ECO:0000313" key="3">
    <source>
        <dbReference type="Proteomes" id="UP001480595"/>
    </source>
</evidence>